<dbReference type="Proteomes" id="UP000283878">
    <property type="component" value="Unassembled WGS sequence"/>
</dbReference>
<dbReference type="SUPFAM" id="SSF53448">
    <property type="entry name" value="Nucleotide-diphospho-sugar transferases"/>
    <property type="match status" value="1"/>
</dbReference>
<dbReference type="PANTHER" id="PTHR22916:SF3">
    <property type="entry name" value="UDP-GLCNAC:BETAGAL BETA-1,3-N-ACETYLGLUCOSAMINYLTRANSFERASE-LIKE PROTEIN 1"/>
    <property type="match status" value="1"/>
</dbReference>
<protein>
    <submittedName>
        <fullName evidence="2">Glycosyltransferase family 2 protein</fullName>
    </submittedName>
</protein>
<dbReference type="Pfam" id="PF00535">
    <property type="entry name" value="Glycos_transf_2"/>
    <property type="match status" value="1"/>
</dbReference>
<feature type="domain" description="Glycosyltransferase 2-like" evidence="1">
    <location>
        <begin position="52"/>
        <end position="173"/>
    </location>
</feature>
<proteinExistence type="predicted"/>
<dbReference type="Gene3D" id="3.90.550.10">
    <property type="entry name" value="Spore Coat Polysaccharide Biosynthesis Protein SpsA, Chain A"/>
    <property type="match status" value="1"/>
</dbReference>
<name>A0AAX1XTF8_9VIBR</name>
<comment type="caution">
    <text evidence="2">The sequence shown here is derived from an EMBL/GenBank/DDBJ whole genome shotgun (WGS) entry which is preliminary data.</text>
</comment>
<dbReference type="InterPro" id="IPR001173">
    <property type="entry name" value="Glyco_trans_2-like"/>
</dbReference>
<reference evidence="2 3" key="1">
    <citation type="journal article" date="2018" name="AMB Express">
        <title>Occurrence and significance of pathogenicity and fitness islands in environmental vibrios.</title>
        <authorList>
            <person name="Klein S."/>
            <person name="Pipes S."/>
            <person name="Lovell C.R."/>
        </authorList>
    </citation>
    <scope>NUCLEOTIDE SEQUENCE [LARGE SCALE GENOMIC DNA]</scope>
    <source>
        <strain evidence="2 3">JBS-8-11-1</strain>
    </source>
</reference>
<dbReference type="PANTHER" id="PTHR22916">
    <property type="entry name" value="GLYCOSYLTRANSFERASE"/>
    <property type="match status" value="1"/>
</dbReference>
<evidence type="ECO:0000313" key="3">
    <source>
        <dbReference type="Proteomes" id="UP000283878"/>
    </source>
</evidence>
<evidence type="ECO:0000313" key="2">
    <source>
        <dbReference type="EMBL" id="RPB43090.1"/>
    </source>
</evidence>
<organism evidence="2 3">
    <name type="scientific">Vibrio diabolicus</name>
    <dbReference type="NCBI Taxonomy" id="50719"/>
    <lineage>
        <taxon>Bacteria</taxon>
        <taxon>Pseudomonadati</taxon>
        <taxon>Pseudomonadota</taxon>
        <taxon>Gammaproteobacteria</taxon>
        <taxon>Vibrionales</taxon>
        <taxon>Vibrionaceae</taxon>
        <taxon>Vibrio</taxon>
        <taxon>Vibrio diabolicus subgroup</taxon>
    </lineage>
</organism>
<sequence length="328" mass="38627">MMLQLVWGLSCLPKFALIRRCLVIQLKKFLSLSINILGCFYQIRIAMKKKVSVLCISYNHEKYLKNALDGILNQVTEFDYELIIYDDCSLDKSRDVIQSIVDTYKGKCEIKLVFPSENQYSKGFTVIPFMLPYVEGEYIAICEGDDYWIDNNKLQKQYESLKHDHSVDICFHPSFTLLDGNIQDKGYGYLEEEGKKINYSQVVMKGGSMMPMASIFFRAQPLLDIVSKNEEFFKRNFYHSILQAVMVLGKGALYIPDKMSVYRSMHEGSWTLQQSLDKEKREREFKASNKRLWELNQIFNNKYLGLFLKFYYKRNVKFYKDKLKSIYK</sequence>
<dbReference type="InterPro" id="IPR029044">
    <property type="entry name" value="Nucleotide-diphossugar_trans"/>
</dbReference>
<accession>A0AAX1XTF8</accession>
<evidence type="ECO:0000259" key="1">
    <source>
        <dbReference type="Pfam" id="PF00535"/>
    </source>
</evidence>
<dbReference type="GO" id="GO:0016758">
    <property type="term" value="F:hexosyltransferase activity"/>
    <property type="evidence" value="ECO:0007669"/>
    <property type="project" value="UniProtKB-ARBA"/>
</dbReference>
<dbReference type="AlphaFoldDB" id="A0AAX1XTF8"/>
<gene>
    <name evidence="2" type="ORF">CYQ91_00920</name>
</gene>
<dbReference type="EMBL" id="PKPZ01000001">
    <property type="protein sequence ID" value="RPB43090.1"/>
    <property type="molecule type" value="Genomic_DNA"/>
</dbReference>